<keyword evidence="6 13" id="KW-0378">Hydrolase</keyword>
<evidence type="ECO:0000313" key="17">
    <source>
        <dbReference type="Proteomes" id="UP000298782"/>
    </source>
</evidence>
<evidence type="ECO:0000256" key="2">
    <source>
        <dbReference type="ARBA" id="ARBA00005091"/>
    </source>
</evidence>
<reference evidence="16 17" key="2">
    <citation type="submission" date="2019-05" db="EMBL/GenBank/DDBJ databases">
        <title>Genome evolution of the obligate endosymbiont Buchnera aphidicola.</title>
        <authorList>
            <person name="Moran N.A."/>
        </authorList>
    </citation>
    <scope>NUCLEOTIDE SEQUENCE [LARGE SCALE GENOMIC DNA]</scope>
    <source>
        <strain evidence="16 17">Tca</strain>
    </source>
</reference>
<evidence type="ECO:0000259" key="15">
    <source>
        <dbReference type="Pfam" id="PF00117"/>
    </source>
</evidence>
<evidence type="ECO:0000256" key="3">
    <source>
        <dbReference type="ARBA" id="ARBA00011152"/>
    </source>
</evidence>
<dbReference type="OrthoDB" id="9807137at2"/>
<dbReference type="Pfam" id="PF00117">
    <property type="entry name" value="GATase"/>
    <property type="match status" value="1"/>
</dbReference>
<organism evidence="16 17">
    <name type="scientific">Buchnera aphidicola</name>
    <name type="common">Thelaxes californica</name>
    <dbReference type="NCBI Taxonomy" id="1315998"/>
    <lineage>
        <taxon>Bacteria</taxon>
        <taxon>Pseudomonadati</taxon>
        <taxon>Pseudomonadota</taxon>
        <taxon>Gammaproteobacteria</taxon>
        <taxon>Enterobacterales</taxon>
        <taxon>Erwiniaceae</taxon>
        <taxon>Buchnera</taxon>
    </lineage>
</organism>
<keyword evidence="5 13" id="KW-0028">Amino-acid biosynthesis</keyword>
<dbReference type="GO" id="GO:0000105">
    <property type="term" value="P:L-histidine biosynthetic process"/>
    <property type="evidence" value="ECO:0007669"/>
    <property type="project" value="UniProtKB-UniRule"/>
</dbReference>
<keyword evidence="9 13" id="KW-0456">Lyase</keyword>
<dbReference type="RefSeq" id="WP_158353158.1">
    <property type="nucleotide sequence ID" value="NZ_CP034852.1"/>
</dbReference>
<protein>
    <recommendedName>
        <fullName evidence="13">Imidazole glycerol phosphate synthase subunit HisH</fullName>
        <ecNumber evidence="13">4.3.2.10</ecNumber>
    </recommendedName>
    <alternativeName>
        <fullName evidence="13">IGP synthase glutaminase subunit</fullName>
        <ecNumber evidence="13">3.5.1.2</ecNumber>
    </alternativeName>
    <alternativeName>
        <fullName evidence="13">IGP synthase subunit HisH</fullName>
    </alternativeName>
    <alternativeName>
        <fullName evidence="13">ImGP synthase subunit HisH</fullName>
        <shortName evidence="13">IGPS subunit HisH</shortName>
    </alternativeName>
</protein>
<evidence type="ECO:0000256" key="5">
    <source>
        <dbReference type="ARBA" id="ARBA00022605"/>
    </source>
</evidence>
<comment type="subcellular location">
    <subcellularLocation>
        <location evidence="1 13">Cytoplasm</location>
    </subcellularLocation>
</comment>
<comment type="pathway">
    <text evidence="2 13">Amino-acid biosynthesis; L-histidine biosynthesis; L-histidine from 5-phospho-alpha-D-ribose 1-diphosphate: step 5/9.</text>
</comment>
<evidence type="ECO:0000256" key="1">
    <source>
        <dbReference type="ARBA" id="ARBA00004496"/>
    </source>
</evidence>
<evidence type="ECO:0000256" key="6">
    <source>
        <dbReference type="ARBA" id="ARBA00022801"/>
    </source>
</evidence>
<dbReference type="FunFam" id="3.40.50.880:FF:000009">
    <property type="entry name" value="Imidazole glycerol phosphate synthase subunit HisH"/>
    <property type="match status" value="1"/>
</dbReference>
<dbReference type="EC" id="3.5.1.2" evidence="13"/>
<feature type="active site" description="Nucleophile" evidence="13 14">
    <location>
        <position position="77"/>
    </location>
</feature>
<evidence type="ECO:0000313" key="16">
    <source>
        <dbReference type="EMBL" id="QCI26641.1"/>
    </source>
</evidence>
<dbReference type="GO" id="GO:0005737">
    <property type="term" value="C:cytoplasm"/>
    <property type="evidence" value="ECO:0007669"/>
    <property type="project" value="UniProtKB-SubCell"/>
</dbReference>
<sequence>MSIVIVDTHCANLASLKWAILKLGYTVEVTNNPSIILNAKKIILPGVGTAREAMKQLTLHNLSEALCICTQPVLGICLGMQLFGSFSSEGGIVKGLNIINSSIRVFKKNIYPIPHMGWNTISIKKKCSLLKGITNMDRFYFVHSYIFPMMKYTLASTYYGEDFSSIIHFNNFYGVQFHPEKSGVVGSIFLRNFLEL</sequence>
<keyword evidence="17" id="KW-1185">Reference proteome</keyword>
<comment type="function">
    <text evidence="10 13">IGPS catalyzes the conversion of PRFAR and glutamine to IGP, AICAR and glutamate. The HisH subunit catalyzes the hydrolysis of glutamine to glutamate and ammonia as part of the synthesis of IGP and AICAR. The resulting ammonia molecule is channeled to the active site of HisF.</text>
</comment>
<dbReference type="InterPro" id="IPR010139">
    <property type="entry name" value="Imidazole-glycPsynth_HisH"/>
</dbReference>
<evidence type="ECO:0000256" key="14">
    <source>
        <dbReference type="PIRSR" id="PIRSR000495-1"/>
    </source>
</evidence>
<dbReference type="EMBL" id="CP034852">
    <property type="protein sequence ID" value="QCI26641.1"/>
    <property type="molecule type" value="Genomic_DNA"/>
</dbReference>
<dbReference type="GO" id="GO:0004359">
    <property type="term" value="F:glutaminase activity"/>
    <property type="evidence" value="ECO:0007669"/>
    <property type="project" value="UniProtKB-EC"/>
</dbReference>
<dbReference type="AlphaFoldDB" id="A0A4D6YJI6"/>
<dbReference type="GO" id="GO:0016829">
    <property type="term" value="F:lyase activity"/>
    <property type="evidence" value="ECO:0007669"/>
    <property type="project" value="UniProtKB-KW"/>
</dbReference>
<evidence type="ECO:0000256" key="7">
    <source>
        <dbReference type="ARBA" id="ARBA00022962"/>
    </source>
</evidence>
<evidence type="ECO:0000256" key="4">
    <source>
        <dbReference type="ARBA" id="ARBA00022490"/>
    </source>
</evidence>
<evidence type="ECO:0000256" key="13">
    <source>
        <dbReference type="HAMAP-Rule" id="MF_00278"/>
    </source>
</evidence>
<feature type="active site" evidence="13 14">
    <location>
        <position position="178"/>
    </location>
</feature>
<dbReference type="PROSITE" id="PS51273">
    <property type="entry name" value="GATASE_TYPE_1"/>
    <property type="match status" value="1"/>
</dbReference>
<evidence type="ECO:0000256" key="11">
    <source>
        <dbReference type="ARBA" id="ARBA00047838"/>
    </source>
</evidence>
<dbReference type="PANTHER" id="PTHR42701">
    <property type="entry name" value="IMIDAZOLE GLYCEROL PHOSPHATE SYNTHASE SUBUNIT HISH"/>
    <property type="match status" value="1"/>
</dbReference>
<dbReference type="Gene3D" id="3.40.50.880">
    <property type="match status" value="1"/>
</dbReference>
<dbReference type="NCBIfam" id="TIGR01855">
    <property type="entry name" value="IMP_synth_hisH"/>
    <property type="match status" value="1"/>
</dbReference>
<dbReference type="PRINTS" id="PR00097">
    <property type="entry name" value="ANTSNTHASEII"/>
</dbReference>
<dbReference type="Proteomes" id="UP000298782">
    <property type="component" value="Chromosome"/>
</dbReference>
<gene>
    <name evidence="13 16" type="primary">hisH</name>
    <name evidence="16" type="ORF">D9V80_00460</name>
</gene>
<dbReference type="GO" id="GO:0000107">
    <property type="term" value="F:imidazoleglycerol-phosphate synthase activity"/>
    <property type="evidence" value="ECO:0007669"/>
    <property type="project" value="UniProtKB-UniRule"/>
</dbReference>
<dbReference type="SUPFAM" id="SSF52317">
    <property type="entry name" value="Class I glutamine amidotransferase-like"/>
    <property type="match status" value="1"/>
</dbReference>
<evidence type="ECO:0000256" key="9">
    <source>
        <dbReference type="ARBA" id="ARBA00023239"/>
    </source>
</evidence>
<dbReference type="CDD" id="cd01748">
    <property type="entry name" value="GATase1_IGP_Synthase"/>
    <property type="match status" value="1"/>
</dbReference>
<evidence type="ECO:0000256" key="12">
    <source>
        <dbReference type="ARBA" id="ARBA00049534"/>
    </source>
</evidence>
<feature type="domain" description="Glutamine amidotransferase" evidence="15">
    <location>
        <begin position="5"/>
        <end position="193"/>
    </location>
</feature>
<accession>A0A4D6YJI6</accession>
<proteinExistence type="inferred from homology"/>
<comment type="catalytic activity">
    <reaction evidence="12 13">
        <text>L-glutamine + H2O = L-glutamate + NH4(+)</text>
        <dbReference type="Rhea" id="RHEA:15889"/>
        <dbReference type="ChEBI" id="CHEBI:15377"/>
        <dbReference type="ChEBI" id="CHEBI:28938"/>
        <dbReference type="ChEBI" id="CHEBI:29985"/>
        <dbReference type="ChEBI" id="CHEBI:58359"/>
        <dbReference type="EC" id="3.5.1.2"/>
    </reaction>
</comment>
<name>A0A4D6YJI6_9GAMM</name>
<keyword evidence="4 13" id="KW-0963">Cytoplasm</keyword>
<comment type="catalytic activity">
    <reaction evidence="11 13">
        <text>5-[(5-phospho-1-deoxy-D-ribulos-1-ylimino)methylamino]-1-(5-phospho-beta-D-ribosyl)imidazole-4-carboxamide + L-glutamine = D-erythro-1-(imidazol-4-yl)glycerol 3-phosphate + 5-amino-1-(5-phospho-beta-D-ribosyl)imidazole-4-carboxamide + L-glutamate + H(+)</text>
        <dbReference type="Rhea" id="RHEA:24793"/>
        <dbReference type="ChEBI" id="CHEBI:15378"/>
        <dbReference type="ChEBI" id="CHEBI:29985"/>
        <dbReference type="ChEBI" id="CHEBI:58278"/>
        <dbReference type="ChEBI" id="CHEBI:58359"/>
        <dbReference type="ChEBI" id="CHEBI:58475"/>
        <dbReference type="ChEBI" id="CHEBI:58525"/>
        <dbReference type="EC" id="4.3.2.10"/>
    </reaction>
</comment>
<dbReference type="PIRSF" id="PIRSF000495">
    <property type="entry name" value="Amidotransf_hisH"/>
    <property type="match status" value="1"/>
</dbReference>
<feature type="active site" evidence="13 14">
    <location>
        <position position="180"/>
    </location>
</feature>
<keyword evidence="8 13" id="KW-0368">Histidine biosynthesis</keyword>
<dbReference type="InterPro" id="IPR017926">
    <property type="entry name" value="GATASE"/>
</dbReference>
<evidence type="ECO:0000256" key="10">
    <source>
        <dbReference type="ARBA" id="ARBA00025299"/>
    </source>
</evidence>
<dbReference type="UniPathway" id="UPA00031">
    <property type="reaction ID" value="UER00010"/>
</dbReference>
<reference evidence="16 17" key="1">
    <citation type="submission" date="2018-12" db="EMBL/GenBank/DDBJ databases">
        <authorList>
            <person name="Chong R.A."/>
        </authorList>
    </citation>
    <scope>NUCLEOTIDE SEQUENCE [LARGE SCALE GENOMIC DNA]</scope>
    <source>
        <strain evidence="16 17">Tca</strain>
    </source>
</reference>
<dbReference type="InterPro" id="IPR029062">
    <property type="entry name" value="Class_I_gatase-like"/>
</dbReference>
<dbReference type="PANTHER" id="PTHR42701:SF1">
    <property type="entry name" value="IMIDAZOLE GLYCEROL PHOSPHATE SYNTHASE SUBUNIT HISH"/>
    <property type="match status" value="1"/>
</dbReference>
<evidence type="ECO:0000256" key="8">
    <source>
        <dbReference type="ARBA" id="ARBA00023102"/>
    </source>
</evidence>
<dbReference type="HAMAP" id="MF_00278">
    <property type="entry name" value="HisH"/>
    <property type="match status" value="1"/>
</dbReference>
<comment type="subunit">
    <text evidence="3 13">Heterodimer of HisH and HisF.</text>
</comment>
<keyword evidence="7 13" id="KW-0315">Glutamine amidotransferase</keyword>
<dbReference type="EC" id="4.3.2.10" evidence="13"/>